<evidence type="ECO:0000256" key="8">
    <source>
        <dbReference type="PROSITE-ProRule" id="PRU01360"/>
    </source>
</evidence>
<dbReference type="SUPFAM" id="SSF56935">
    <property type="entry name" value="Porins"/>
    <property type="match status" value="1"/>
</dbReference>
<dbReference type="GO" id="GO:0009279">
    <property type="term" value="C:cell outer membrane"/>
    <property type="evidence" value="ECO:0007669"/>
    <property type="project" value="UniProtKB-SubCell"/>
</dbReference>
<name>A0A939B3V0_9BACT</name>
<dbReference type="EMBL" id="JACJJL010000020">
    <property type="protein sequence ID" value="MBM6662393.1"/>
    <property type="molecule type" value="Genomic_DNA"/>
</dbReference>
<dbReference type="NCBIfam" id="TIGR04056">
    <property type="entry name" value="OMP_RagA_SusC"/>
    <property type="match status" value="1"/>
</dbReference>
<dbReference type="InterPro" id="IPR023996">
    <property type="entry name" value="TonB-dep_OMP_SusC/RagA"/>
</dbReference>
<evidence type="ECO:0000256" key="7">
    <source>
        <dbReference type="ARBA" id="ARBA00023237"/>
    </source>
</evidence>
<evidence type="ECO:0000256" key="5">
    <source>
        <dbReference type="ARBA" id="ARBA00022729"/>
    </source>
</evidence>
<accession>A0A939B3V0</accession>
<gene>
    <name evidence="11" type="ORF">H6B30_11635</name>
</gene>
<dbReference type="PROSITE" id="PS52016">
    <property type="entry name" value="TONB_DEPENDENT_REC_3"/>
    <property type="match status" value="1"/>
</dbReference>
<dbReference type="InterPro" id="IPR037066">
    <property type="entry name" value="Plug_dom_sf"/>
</dbReference>
<dbReference type="Gene3D" id="2.170.130.10">
    <property type="entry name" value="TonB-dependent receptor, plug domain"/>
    <property type="match status" value="1"/>
</dbReference>
<keyword evidence="7 8" id="KW-0998">Cell outer membrane</keyword>
<comment type="caution">
    <text evidence="11">The sequence shown here is derived from an EMBL/GenBank/DDBJ whole genome shotgun (WGS) entry which is preliminary data.</text>
</comment>
<keyword evidence="12" id="KW-1185">Reference proteome</keyword>
<evidence type="ECO:0000259" key="10">
    <source>
        <dbReference type="Pfam" id="PF07715"/>
    </source>
</evidence>
<keyword evidence="2 8" id="KW-0813">Transport</keyword>
<keyword evidence="5 9" id="KW-0732">Signal</keyword>
<dbReference type="Gene3D" id="2.60.40.1120">
    <property type="entry name" value="Carboxypeptidase-like, regulatory domain"/>
    <property type="match status" value="1"/>
</dbReference>
<evidence type="ECO:0000313" key="11">
    <source>
        <dbReference type="EMBL" id="MBM6662393.1"/>
    </source>
</evidence>
<protein>
    <submittedName>
        <fullName evidence="11">SusC/RagA family TonB-linked outer membrane protein</fullName>
    </submittedName>
</protein>
<dbReference type="RefSeq" id="WP_205110772.1">
    <property type="nucleotide sequence ID" value="NZ_JACJJL010000020.1"/>
</dbReference>
<evidence type="ECO:0000256" key="4">
    <source>
        <dbReference type="ARBA" id="ARBA00022692"/>
    </source>
</evidence>
<keyword evidence="4 8" id="KW-0812">Transmembrane</keyword>
<evidence type="ECO:0000256" key="2">
    <source>
        <dbReference type="ARBA" id="ARBA00022448"/>
    </source>
</evidence>
<organism evidence="11 12">
    <name type="scientific">Marseilla massiliensis</name>
    <dbReference type="NCBI Taxonomy" id="1841864"/>
    <lineage>
        <taxon>Bacteria</taxon>
        <taxon>Pseudomonadati</taxon>
        <taxon>Bacteroidota</taxon>
        <taxon>Bacteroidia</taxon>
        <taxon>Bacteroidales</taxon>
        <taxon>Prevotellaceae</taxon>
        <taxon>Marseilla</taxon>
    </lineage>
</organism>
<keyword evidence="3 8" id="KW-1134">Transmembrane beta strand</keyword>
<comment type="similarity">
    <text evidence="8">Belongs to the TonB-dependent receptor family.</text>
</comment>
<dbReference type="GO" id="GO:0015344">
    <property type="term" value="F:siderophore uptake transmembrane transporter activity"/>
    <property type="evidence" value="ECO:0007669"/>
    <property type="project" value="TreeGrafter"/>
</dbReference>
<dbReference type="PANTHER" id="PTHR30069:SF29">
    <property type="entry name" value="HEMOGLOBIN AND HEMOGLOBIN-HAPTOGLOBIN-BINDING PROTEIN 1-RELATED"/>
    <property type="match status" value="1"/>
</dbReference>
<dbReference type="Gene3D" id="2.40.170.20">
    <property type="entry name" value="TonB-dependent receptor, beta-barrel domain"/>
    <property type="match status" value="1"/>
</dbReference>
<evidence type="ECO:0000313" key="12">
    <source>
        <dbReference type="Proteomes" id="UP000764045"/>
    </source>
</evidence>
<evidence type="ECO:0000256" key="6">
    <source>
        <dbReference type="ARBA" id="ARBA00023136"/>
    </source>
</evidence>
<keyword evidence="6 8" id="KW-0472">Membrane</keyword>
<dbReference type="AlphaFoldDB" id="A0A939B3V0"/>
<comment type="subcellular location">
    <subcellularLocation>
        <location evidence="1 8">Cell outer membrane</location>
        <topology evidence="1 8">Multi-pass membrane protein</topology>
    </subcellularLocation>
</comment>
<evidence type="ECO:0000256" key="1">
    <source>
        <dbReference type="ARBA" id="ARBA00004571"/>
    </source>
</evidence>
<dbReference type="SUPFAM" id="SSF49464">
    <property type="entry name" value="Carboxypeptidase regulatory domain-like"/>
    <property type="match status" value="1"/>
</dbReference>
<reference evidence="11 12" key="1">
    <citation type="journal article" date="2021" name="Sci. Rep.">
        <title>The distribution of antibiotic resistance genes in chicken gut microbiota commensals.</title>
        <authorList>
            <person name="Juricova H."/>
            <person name="Matiasovicova J."/>
            <person name="Kubasova T."/>
            <person name="Cejkova D."/>
            <person name="Rychlik I."/>
        </authorList>
    </citation>
    <scope>NUCLEOTIDE SEQUENCE [LARGE SCALE GENOMIC DNA]</scope>
    <source>
        <strain evidence="11 12">An819</strain>
    </source>
</reference>
<proteinExistence type="inferred from homology"/>
<dbReference type="InterPro" id="IPR039426">
    <property type="entry name" value="TonB-dep_rcpt-like"/>
</dbReference>
<dbReference type="Proteomes" id="UP000764045">
    <property type="component" value="Unassembled WGS sequence"/>
</dbReference>
<feature type="signal peptide" evidence="9">
    <location>
        <begin position="1"/>
        <end position="19"/>
    </location>
</feature>
<feature type="chain" id="PRO_5037395790" evidence="9">
    <location>
        <begin position="20"/>
        <end position="1049"/>
    </location>
</feature>
<dbReference type="PANTHER" id="PTHR30069">
    <property type="entry name" value="TONB-DEPENDENT OUTER MEMBRANE RECEPTOR"/>
    <property type="match status" value="1"/>
</dbReference>
<dbReference type="Pfam" id="PF07715">
    <property type="entry name" value="Plug"/>
    <property type="match status" value="1"/>
</dbReference>
<feature type="domain" description="TonB-dependent receptor plug" evidence="10">
    <location>
        <begin position="124"/>
        <end position="238"/>
    </location>
</feature>
<evidence type="ECO:0000256" key="9">
    <source>
        <dbReference type="SAM" id="SignalP"/>
    </source>
</evidence>
<dbReference type="GO" id="GO:0044718">
    <property type="term" value="P:siderophore transmembrane transport"/>
    <property type="evidence" value="ECO:0007669"/>
    <property type="project" value="TreeGrafter"/>
</dbReference>
<dbReference type="InterPro" id="IPR008969">
    <property type="entry name" value="CarboxyPept-like_regulatory"/>
</dbReference>
<dbReference type="InterPro" id="IPR012910">
    <property type="entry name" value="Plug_dom"/>
</dbReference>
<dbReference type="InterPro" id="IPR036942">
    <property type="entry name" value="Beta-barrel_TonB_sf"/>
</dbReference>
<sequence>MKRINILVAACLMAAAATAQQSTVRSQIKSTDGQPVSGAIISIVGDSTTALSDERGQFSIATAIKNAIVTIKAEGYYPKEMPLSFLRQLSAKKHGTITLVPENEVLYSEKANPFFGSLSNDSRSATISSIESKDFTEKQNLGAALRDGLAGLQVIEKSGMPGEGSYMNIRGIHSFVAENNPLIVINGVPYFGNQDVSSVINGYSRDLLFGYDPKDIRSVTVLKGADAAMYGSLGSNGVIVIETQQATSNNLETRMTFSGSYGFNIRQSNLPVLNSSQYKEYLNDIGLTRYPSMESLIGDYPFLQNGTYPQAYLFNENTDWMKDIQHTGFTTENLFRVEGGDEIAKYNISFGYTGNQGTLRNTNTDRYHTLISADVLASRKVDIFTNIGLAYITSNLQNMGMQLETNPMLAAYNSMPLINAYQKQTDGSVLSNLAPYDFWNTSSNPMYAYDNVSNPLAIVNTVEGKDKIYDVNTQIGLNFKWNDYLTLSAIANLYYNYIEETLFVPGMTSQTIKPQLYGAGRNKVANGVYTQDVTTLTLQGTYDRIFNRVHKLNVFASARMIMKDFESDISEGYNTASDDYQTMDNTNDEQLTFGSLVEWNYVGFNIHGAYTYNNIIRGSLGLAVDGTSASGVDAPRWGFFPSAGVTMMVANLGVLPSWVNRLNVSVEGSLTGNSRFSSNYGKNYYTGDNFFDIGSINRSNVPNTKLEWEKKTQLDLGLDMALFANRVNIGFTYFTNHAYDLLLNSNVSAVYGSYDYYENCGTINTNGIEASLRVNAFHTKDWDVVIGANISTANSTIKSLGDANSMTIEYTGYNNDDAELIMAVGSDPYEFYGYQTNGIFSTTDQARQAALKNSNGDEYQAGDVWFVDQNNDGVIDESDKVSLGSNMPDFYGGINLSVRYRRFVLDANFAYSVGAKVYNATRRELESMDNFYNQSAAVLNRWQVEGQQTNMPRANYGDPMGNNLFSDRWIEDGDFLKLRSLKLSYNFDMLFNFIRSGNVYVAAENLFSLTNYLGHDPEFAYSYAEQLRGFDYSKMPLPITVRLGFNINF</sequence>
<evidence type="ECO:0000256" key="3">
    <source>
        <dbReference type="ARBA" id="ARBA00022452"/>
    </source>
</evidence>